<dbReference type="EMBL" id="CAUYUE010000010">
    <property type="protein sequence ID" value="CAK0784274.1"/>
    <property type="molecule type" value="Genomic_DNA"/>
</dbReference>
<keyword evidence="1" id="KW-0472">Membrane</keyword>
<protein>
    <recommendedName>
        <fullName evidence="2">OST48 middle domain-containing protein</fullName>
    </recommendedName>
</protein>
<feature type="domain" description="OST48 middle" evidence="2">
    <location>
        <begin position="77"/>
        <end position="215"/>
    </location>
</feature>
<dbReference type="AlphaFoldDB" id="A0AAV1IA78"/>
<comment type="caution">
    <text evidence="3">The sequence shown here is derived from an EMBL/GenBank/DDBJ whole genome shotgun (WGS) entry which is preliminary data.</text>
</comment>
<organism evidence="3 4">
    <name type="scientific">Coccomyxa viridis</name>
    <dbReference type="NCBI Taxonomy" id="1274662"/>
    <lineage>
        <taxon>Eukaryota</taxon>
        <taxon>Viridiplantae</taxon>
        <taxon>Chlorophyta</taxon>
        <taxon>core chlorophytes</taxon>
        <taxon>Trebouxiophyceae</taxon>
        <taxon>Trebouxiophyceae incertae sedis</taxon>
        <taxon>Coccomyxaceae</taxon>
        <taxon>Coccomyxa</taxon>
    </lineage>
</organism>
<keyword evidence="4" id="KW-1185">Reference proteome</keyword>
<dbReference type="GO" id="GO:0008250">
    <property type="term" value="C:oligosaccharyltransferase complex"/>
    <property type="evidence" value="ECO:0007669"/>
    <property type="project" value="TreeGrafter"/>
</dbReference>
<name>A0AAV1IA78_9CHLO</name>
<accession>A0AAV1IA78</accession>
<dbReference type="InterPro" id="IPR055459">
    <property type="entry name" value="OST48_MD"/>
</dbReference>
<reference evidence="3 4" key="1">
    <citation type="submission" date="2023-10" db="EMBL/GenBank/DDBJ databases">
        <authorList>
            <person name="Maclean D."/>
            <person name="Macfadyen A."/>
        </authorList>
    </citation>
    <scope>NUCLEOTIDE SEQUENCE [LARGE SCALE GENOMIC DNA]</scope>
</reference>
<dbReference type="GO" id="GO:0018279">
    <property type="term" value="P:protein N-linked glycosylation via asparagine"/>
    <property type="evidence" value="ECO:0007669"/>
    <property type="project" value="InterPro"/>
</dbReference>
<keyword evidence="1" id="KW-0812">Transmembrane</keyword>
<dbReference type="PANTHER" id="PTHR10830">
    <property type="entry name" value="DOLICHYL-DIPHOSPHOOLIGOSACCHARIDE--PROTEIN GLYCOSYLTRANSFERASE 48 KDA SUBUNIT"/>
    <property type="match status" value="1"/>
</dbReference>
<evidence type="ECO:0000259" key="2">
    <source>
        <dbReference type="Pfam" id="PF23358"/>
    </source>
</evidence>
<evidence type="ECO:0000313" key="4">
    <source>
        <dbReference type="Proteomes" id="UP001314263"/>
    </source>
</evidence>
<dbReference type="InterPro" id="IPR005013">
    <property type="entry name" value="DDOST_48_kDa_subunit"/>
</dbReference>
<proteinExistence type="predicted"/>
<sequence length="215" mass="25027">MQHLICAATSICSLHLPEDSSRPSHGQGRGLQPWALLEADSQLPRRLDRTGNAEFCAEVTKWAFHERGVLRVSNVHHNKAGLSEQPDWYRITDDLEFALDVHEFSEGSWKPYRADDVQVEFIMLDPYQRITLKHNNEGHYFTSFRVPDTYGVYKFVVSYHRPGYTALDVVKRVSVRPFRHNEFERFLTAAYPYYASVMSTMAAFFIFSLVFLYHK</sequence>
<feature type="transmembrane region" description="Helical" evidence="1">
    <location>
        <begin position="191"/>
        <end position="213"/>
    </location>
</feature>
<dbReference type="Proteomes" id="UP001314263">
    <property type="component" value="Unassembled WGS sequence"/>
</dbReference>
<dbReference type="PANTHER" id="PTHR10830:SF0">
    <property type="entry name" value="DOLICHYL-DIPHOSPHOOLIGOSACCHARIDE--PROTEIN GLYCOSYLTRANSFERASE 48 KDA SUBUNIT"/>
    <property type="match status" value="1"/>
</dbReference>
<keyword evidence="1" id="KW-1133">Transmembrane helix</keyword>
<dbReference type="Pfam" id="PF23358">
    <property type="entry name" value="OST48_MD"/>
    <property type="match status" value="1"/>
</dbReference>
<evidence type="ECO:0000313" key="3">
    <source>
        <dbReference type="EMBL" id="CAK0784274.1"/>
    </source>
</evidence>
<gene>
    <name evidence="3" type="ORF">CVIRNUC_007478</name>
</gene>
<evidence type="ECO:0000256" key="1">
    <source>
        <dbReference type="SAM" id="Phobius"/>
    </source>
</evidence>